<dbReference type="InterPro" id="IPR005468">
    <property type="entry name" value="Avidin/str"/>
</dbReference>
<sequence length="160" mass="17126">MAVPYCLEVLLCLLVATSPAVAGSCNITGIWLNSLGSVLQLTTTEGNMIRGAFTTTVEESTGAAGSSMLGNVFGVRSASAEPTVAFSVLWAGGSVCTWAGQCFWKQNQQVLKTIWLLRSSVGSEAENWAATRIGEDSFYKVADQPRAPLWQTWPFNKANV</sequence>
<dbReference type="Proteomes" id="UP000694392">
    <property type="component" value="Unplaced"/>
</dbReference>
<protein>
    <recommendedName>
        <fullName evidence="10">Avidin</fullName>
    </recommendedName>
</protein>
<keyword evidence="9" id="KW-1185">Reference proteome</keyword>
<keyword evidence="4 7" id="KW-0732">Signal</keyword>
<comment type="subcellular location">
    <subcellularLocation>
        <location evidence="1">Secreted</location>
    </subcellularLocation>
</comment>
<feature type="chain" id="PRO_5034415022" description="Avidin" evidence="7">
    <location>
        <begin position="23"/>
        <end position="160"/>
    </location>
</feature>
<dbReference type="InterPro" id="IPR005469">
    <property type="entry name" value="Avidin"/>
</dbReference>
<dbReference type="OMA" id="TWAGQCF"/>
<feature type="disulfide bond" evidence="6">
    <location>
        <begin position="25"/>
        <end position="102"/>
    </location>
</feature>
<evidence type="ECO:0000256" key="2">
    <source>
        <dbReference type="ARBA" id="ARBA00006297"/>
    </source>
</evidence>
<evidence type="ECO:0000256" key="6">
    <source>
        <dbReference type="PIRSR" id="PIRSR605468-51"/>
    </source>
</evidence>
<dbReference type="PRINTS" id="PR00709">
    <property type="entry name" value="AVIDIN"/>
</dbReference>
<keyword evidence="6" id="KW-1015">Disulfide bond</keyword>
<dbReference type="InterPro" id="IPR036896">
    <property type="entry name" value="Avidin-like_sf"/>
</dbReference>
<dbReference type="PANTHER" id="PTHR34399">
    <property type="entry name" value="AVIDIN-RELATED"/>
    <property type="match status" value="1"/>
</dbReference>
<reference evidence="8" key="1">
    <citation type="submission" date="2025-08" db="UniProtKB">
        <authorList>
            <consortium name="Ensembl"/>
        </authorList>
    </citation>
    <scope>IDENTIFICATION</scope>
</reference>
<dbReference type="GO" id="GO:0009374">
    <property type="term" value="F:biotin binding"/>
    <property type="evidence" value="ECO:0007669"/>
    <property type="project" value="InterPro"/>
</dbReference>
<dbReference type="PANTHER" id="PTHR34399:SF5">
    <property type="entry name" value="AVIDIN"/>
    <property type="match status" value="1"/>
</dbReference>
<dbReference type="Gene3D" id="2.40.128.30">
    <property type="entry name" value="Avidin-like"/>
    <property type="match status" value="1"/>
</dbReference>
<dbReference type="SUPFAM" id="SSF50876">
    <property type="entry name" value="Avidin/streptavidin"/>
    <property type="match status" value="1"/>
</dbReference>
<evidence type="ECO:0000256" key="7">
    <source>
        <dbReference type="SAM" id="SignalP"/>
    </source>
</evidence>
<name>A0A8D0GUJ7_SPHPU</name>
<organism evidence="8 9">
    <name type="scientific">Sphenodon punctatus</name>
    <name type="common">Tuatara</name>
    <name type="synonym">Hatteria punctata</name>
    <dbReference type="NCBI Taxonomy" id="8508"/>
    <lineage>
        <taxon>Eukaryota</taxon>
        <taxon>Metazoa</taxon>
        <taxon>Chordata</taxon>
        <taxon>Craniata</taxon>
        <taxon>Vertebrata</taxon>
        <taxon>Euteleostomi</taxon>
        <taxon>Lepidosauria</taxon>
        <taxon>Sphenodontia</taxon>
        <taxon>Sphenodontidae</taxon>
        <taxon>Sphenodon</taxon>
    </lineage>
</organism>
<accession>A0A8D0GUJ7</accession>
<evidence type="ECO:0000313" key="8">
    <source>
        <dbReference type="Ensembl" id="ENSSPUP00000011647.1"/>
    </source>
</evidence>
<dbReference type="AlphaFoldDB" id="A0A8D0GUJ7"/>
<dbReference type="GeneTree" id="ENSGT00950000185626"/>
<keyword evidence="5" id="KW-0092">Biotin</keyword>
<evidence type="ECO:0000313" key="9">
    <source>
        <dbReference type="Proteomes" id="UP000694392"/>
    </source>
</evidence>
<evidence type="ECO:0000256" key="3">
    <source>
        <dbReference type="ARBA" id="ARBA00022525"/>
    </source>
</evidence>
<evidence type="ECO:0000256" key="4">
    <source>
        <dbReference type="ARBA" id="ARBA00022729"/>
    </source>
</evidence>
<evidence type="ECO:0008006" key="10">
    <source>
        <dbReference type="Google" id="ProtNLM"/>
    </source>
</evidence>
<feature type="signal peptide" evidence="7">
    <location>
        <begin position="1"/>
        <end position="22"/>
    </location>
</feature>
<comment type="similarity">
    <text evidence="2">Belongs to the avidin/streptavidin family.</text>
</comment>
<keyword evidence="3" id="KW-0964">Secreted</keyword>
<reference evidence="8" key="2">
    <citation type="submission" date="2025-09" db="UniProtKB">
        <authorList>
            <consortium name="Ensembl"/>
        </authorList>
    </citation>
    <scope>IDENTIFICATION</scope>
</reference>
<dbReference type="PROSITE" id="PS51326">
    <property type="entry name" value="AVIDIN_2"/>
    <property type="match status" value="1"/>
</dbReference>
<dbReference type="Ensembl" id="ENSSPUT00000012429.1">
    <property type="protein sequence ID" value="ENSSPUP00000011647.1"/>
    <property type="gene ID" value="ENSSPUG00000008936.1"/>
</dbReference>
<evidence type="ECO:0000256" key="5">
    <source>
        <dbReference type="ARBA" id="ARBA00023267"/>
    </source>
</evidence>
<dbReference type="Pfam" id="PF01382">
    <property type="entry name" value="Avidin"/>
    <property type="match status" value="1"/>
</dbReference>
<proteinExistence type="inferred from homology"/>
<dbReference type="InterPro" id="IPR051764">
    <property type="entry name" value="Avidin/Streptavidin-rel"/>
</dbReference>
<dbReference type="GO" id="GO:0005576">
    <property type="term" value="C:extracellular region"/>
    <property type="evidence" value="ECO:0007669"/>
    <property type="project" value="UniProtKB-SubCell"/>
</dbReference>
<evidence type="ECO:0000256" key="1">
    <source>
        <dbReference type="ARBA" id="ARBA00004613"/>
    </source>
</evidence>